<evidence type="ECO:0000259" key="6">
    <source>
        <dbReference type="PROSITE" id="PS51007"/>
    </source>
</evidence>
<dbReference type="SMART" id="SM00567">
    <property type="entry name" value="EZ_HEAT"/>
    <property type="match status" value="4"/>
</dbReference>
<evidence type="ECO:0000256" key="1">
    <source>
        <dbReference type="ARBA" id="ARBA00022617"/>
    </source>
</evidence>
<dbReference type="InterPro" id="IPR009056">
    <property type="entry name" value="Cyt_c-like_dom"/>
</dbReference>
<dbReference type="InterPro" id="IPR011042">
    <property type="entry name" value="6-blade_b-propeller_TolB-like"/>
</dbReference>
<dbReference type="PANTHER" id="PTHR33546">
    <property type="entry name" value="LARGE, MULTIFUNCTIONAL SECRETED PROTEIN-RELATED"/>
    <property type="match status" value="1"/>
</dbReference>
<keyword evidence="3 4" id="KW-0408">Iron</keyword>
<proteinExistence type="predicted"/>
<evidence type="ECO:0000256" key="4">
    <source>
        <dbReference type="PROSITE-ProRule" id="PRU00433"/>
    </source>
</evidence>
<dbReference type="InterPro" id="IPR011041">
    <property type="entry name" value="Quinoprot_gluc/sorb_DH_b-prop"/>
</dbReference>
<dbReference type="Pfam" id="PF13646">
    <property type="entry name" value="HEAT_2"/>
    <property type="match status" value="1"/>
</dbReference>
<dbReference type="AlphaFoldDB" id="A0A418LVM6"/>
<dbReference type="GO" id="GO:0020037">
    <property type="term" value="F:heme binding"/>
    <property type="evidence" value="ECO:0007669"/>
    <property type="project" value="InterPro"/>
</dbReference>
<dbReference type="EMBL" id="QXED01000020">
    <property type="protein sequence ID" value="RIV17292.1"/>
    <property type="molecule type" value="Genomic_DNA"/>
</dbReference>
<keyword evidence="8" id="KW-1185">Reference proteome</keyword>
<dbReference type="Pfam" id="PF23500">
    <property type="entry name" value="DUF7133"/>
    <property type="match status" value="1"/>
</dbReference>
<dbReference type="Gene3D" id="1.25.10.10">
    <property type="entry name" value="Leucine-rich Repeat Variant"/>
    <property type="match status" value="2"/>
</dbReference>
<name>A0A418LVM6_9BACT</name>
<gene>
    <name evidence="7" type="ORF">DYU11_32470</name>
</gene>
<reference evidence="7 8" key="1">
    <citation type="submission" date="2018-08" db="EMBL/GenBank/DDBJ databases">
        <title>Fibrisoma montanum sp. nov., isolated from Danxia mountain soil.</title>
        <authorList>
            <person name="Huang Y."/>
        </authorList>
    </citation>
    <scope>NUCLEOTIDE SEQUENCE [LARGE SCALE GENOMIC DNA]</scope>
    <source>
        <strain evidence="7 8">HYT19</strain>
    </source>
</reference>
<dbReference type="InterPro" id="IPR011989">
    <property type="entry name" value="ARM-like"/>
</dbReference>
<feature type="domain" description="Cytochrome c" evidence="6">
    <location>
        <begin position="749"/>
        <end position="886"/>
    </location>
</feature>
<evidence type="ECO:0000256" key="2">
    <source>
        <dbReference type="ARBA" id="ARBA00022723"/>
    </source>
</evidence>
<evidence type="ECO:0000313" key="8">
    <source>
        <dbReference type="Proteomes" id="UP000283523"/>
    </source>
</evidence>
<dbReference type="GO" id="GO:0009055">
    <property type="term" value="F:electron transfer activity"/>
    <property type="evidence" value="ECO:0007669"/>
    <property type="project" value="InterPro"/>
</dbReference>
<dbReference type="Gene3D" id="2.120.10.30">
    <property type="entry name" value="TolB, C-terminal domain"/>
    <property type="match status" value="1"/>
</dbReference>
<dbReference type="Proteomes" id="UP000283523">
    <property type="component" value="Unassembled WGS sequence"/>
</dbReference>
<dbReference type="NCBIfam" id="TIGR02603">
    <property type="entry name" value="CxxCH_TIGR02603"/>
    <property type="match status" value="1"/>
</dbReference>
<feature type="region of interest" description="Disordered" evidence="5">
    <location>
        <begin position="393"/>
        <end position="420"/>
    </location>
</feature>
<dbReference type="InterPro" id="IPR004155">
    <property type="entry name" value="PBS_lyase_HEAT"/>
</dbReference>
<dbReference type="InterPro" id="IPR055557">
    <property type="entry name" value="DUF7133"/>
</dbReference>
<dbReference type="SUPFAM" id="SSF50952">
    <property type="entry name" value="Soluble quinoprotein glucose dehydrogenase"/>
    <property type="match status" value="1"/>
</dbReference>
<accession>A0A418LVM6</accession>
<keyword evidence="2 4" id="KW-0479">Metal-binding</keyword>
<sequence>MATNTITCFTRFRAARWAFVAVLAAVLLVAFRRQGGEGDQPRVLDSRLELTLFAENPDIVTPIGIAIDSLSRIFVLESHTHLPPKDYPHPRGDLIKVFVDSNNDGRPDRTTVFADGLTEGLNLAFSPEGHLYTVTSRAVWTLYDRDGDGVSEERRKVLELTHPASVYAHAALLGITFSPDGWMYVSRGNTGGQAWKLVGTDGSSVSGYGDGGNIVRARPDGSRLEEVATGFWNPMDLKFDATGHLLAADNDPDSRGPNRLVHVVPGGDYGYKSLYGGSGIHPYSAWNGELPGTLPYAAGLGEAPSGLLNASLAALPADYQGQMLSSIWEESRIVRIRLTPNGVSLTGEPEVIVAGGAEFRPVAFAADRNGAIYFTDWVLRDYPNHGKGRIWKLSARPGTTASRPRSPNRAAGPNDGDRPLTELYASLDADQLTTNLQSTDPFRQHAATVAFTKPALRQPLIKATADASPAVRLGALIALHRAGHEPAEPIARRLLSDPDGRVRQRALMWIGQVGMVALKPELERALTAGPVAPALFDTYLETVAHLTPDFVDAFKNRSELYSKSIKRTLPPRFIEKFIGDRTKPADLRALAIRHLKNPAEQGPLLVSLLTTETAAPLRLDAVRALANVSDPTVATQLLRMATNRAEPALVRAEALLALARQPTDVSTGVQTLLNDPNPDVQLEAVRYLRTRLSTADARKLFQPRLASLRTHPDSPMAQQLTLAGTAPGGNAPKRPTSLAAWESVLATGGMPERGRRVFYSVQATCSSCHAIEGRGGDLGPDLSNVGRSKSRTQLIQAILRPSQEISPEWQGWSIRLKNGEEHQGRQIDVGGKEIELYTQAAGFVTFPMKDIQDYGLIKTSLMPEGLESQLTVDDLRDLLAFLQAKK</sequence>
<dbReference type="InterPro" id="IPR013427">
    <property type="entry name" value="Haem-bd_dom_put"/>
</dbReference>
<dbReference type="OrthoDB" id="9770043at2"/>
<dbReference type="RefSeq" id="WP_119671926.1">
    <property type="nucleotide sequence ID" value="NZ_QXED01000020.1"/>
</dbReference>
<evidence type="ECO:0000313" key="7">
    <source>
        <dbReference type="EMBL" id="RIV17292.1"/>
    </source>
</evidence>
<dbReference type="InterPro" id="IPR016024">
    <property type="entry name" value="ARM-type_fold"/>
</dbReference>
<protein>
    <submittedName>
        <fullName evidence="7">Dehydrogenase</fullName>
    </submittedName>
</protein>
<dbReference type="PROSITE" id="PS51007">
    <property type="entry name" value="CYTC"/>
    <property type="match status" value="1"/>
</dbReference>
<dbReference type="PANTHER" id="PTHR33546:SF1">
    <property type="entry name" value="LARGE, MULTIFUNCTIONAL SECRETED PROTEIN"/>
    <property type="match status" value="1"/>
</dbReference>
<dbReference type="InterPro" id="IPR013428">
    <property type="entry name" value="Membrane-bound_put_N"/>
</dbReference>
<dbReference type="SUPFAM" id="SSF46626">
    <property type="entry name" value="Cytochrome c"/>
    <property type="match status" value="1"/>
</dbReference>
<dbReference type="GO" id="GO:0046872">
    <property type="term" value="F:metal ion binding"/>
    <property type="evidence" value="ECO:0007669"/>
    <property type="project" value="UniProtKB-KW"/>
</dbReference>
<dbReference type="SUPFAM" id="SSF48371">
    <property type="entry name" value="ARM repeat"/>
    <property type="match status" value="1"/>
</dbReference>
<organism evidence="7 8">
    <name type="scientific">Fibrisoma montanum</name>
    <dbReference type="NCBI Taxonomy" id="2305895"/>
    <lineage>
        <taxon>Bacteria</taxon>
        <taxon>Pseudomonadati</taxon>
        <taxon>Bacteroidota</taxon>
        <taxon>Cytophagia</taxon>
        <taxon>Cytophagales</taxon>
        <taxon>Spirosomataceae</taxon>
        <taxon>Fibrisoma</taxon>
    </lineage>
</organism>
<comment type="caution">
    <text evidence="7">The sequence shown here is derived from an EMBL/GenBank/DDBJ whole genome shotgun (WGS) entry which is preliminary data.</text>
</comment>
<keyword evidence="1 4" id="KW-0349">Heme</keyword>
<dbReference type="InterPro" id="IPR036909">
    <property type="entry name" value="Cyt_c-like_dom_sf"/>
</dbReference>
<dbReference type="NCBIfam" id="TIGR02604">
    <property type="entry name" value="Piru_Ver_Nterm"/>
    <property type="match status" value="1"/>
</dbReference>
<evidence type="ECO:0000256" key="5">
    <source>
        <dbReference type="SAM" id="MobiDB-lite"/>
    </source>
</evidence>
<evidence type="ECO:0000256" key="3">
    <source>
        <dbReference type="ARBA" id="ARBA00023004"/>
    </source>
</evidence>
<dbReference type="Gene3D" id="1.10.760.10">
    <property type="entry name" value="Cytochrome c-like domain"/>
    <property type="match status" value="1"/>
</dbReference>